<feature type="compositionally biased region" description="Low complexity" evidence="1">
    <location>
        <begin position="20"/>
        <end position="41"/>
    </location>
</feature>
<evidence type="ECO:0000256" key="2">
    <source>
        <dbReference type="SAM" id="SignalP"/>
    </source>
</evidence>
<keyword evidence="4" id="KW-1185">Reference proteome</keyword>
<accession>A0ABP5M252</accession>
<evidence type="ECO:0000313" key="3">
    <source>
        <dbReference type="EMBL" id="GAA2155390.1"/>
    </source>
</evidence>
<dbReference type="SUPFAM" id="SSF49503">
    <property type="entry name" value="Cupredoxins"/>
    <property type="match status" value="1"/>
</dbReference>
<protein>
    <recommendedName>
        <fullName evidence="5">EfeO-type cupredoxin-like domain-containing protein</fullName>
    </recommendedName>
</protein>
<sequence>MRRALATLAVLTLTLGATAACGGDDSSSPSGSGTAAGSSDGPQVIEVTFDGDSVTPNGDRVEVQHGQPVELRVTADAPGEIHVHSEPEQELEYDKGTSTVEIAPIDAPGIVDVESHTLDKTIVQLEVR</sequence>
<feature type="chain" id="PRO_5046886131" description="EfeO-type cupredoxin-like domain-containing protein" evidence="2">
    <location>
        <begin position="20"/>
        <end position="128"/>
    </location>
</feature>
<evidence type="ECO:0008006" key="5">
    <source>
        <dbReference type="Google" id="ProtNLM"/>
    </source>
</evidence>
<name>A0ABP5M252_9ACTN</name>
<organism evidence="3 4">
    <name type="scientific">Nocardioides koreensis</name>
    <dbReference type="NCBI Taxonomy" id="433651"/>
    <lineage>
        <taxon>Bacteria</taxon>
        <taxon>Bacillati</taxon>
        <taxon>Actinomycetota</taxon>
        <taxon>Actinomycetes</taxon>
        <taxon>Propionibacteriales</taxon>
        <taxon>Nocardioidaceae</taxon>
        <taxon>Nocardioides</taxon>
    </lineage>
</organism>
<dbReference type="Proteomes" id="UP001501771">
    <property type="component" value="Unassembled WGS sequence"/>
</dbReference>
<dbReference type="PROSITE" id="PS51257">
    <property type="entry name" value="PROKAR_LIPOPROTEIN"/>
    <property type="match status" value="1"/>
</dbReference>
<proteinExistence type="predicted"/>
<feature type="signal peptide" evidence="2">
    <location>
        <begin position="1"/>
        <end position="19"/>
    </location>
</feature>
<evidence type="ECO:0000256" key="1">
    <source>
        <dbReference type="SAM" id="MobiDB-lite"/>
    </source>
</evidence>
<feature type="region of interest" description="Disordered" evidence="1">
    <location>
        <begin position="20"/>
        <end position="61"/>
    </location>
</feature>
<gene>
    <name evidence="3" type="ORF">GCM10009844_42400</name>
</gene>
<evidence type="ECO:0000313" key="4">
    <source>
        <dbReference type="Proteomes" id="UP001501771"/>
    </source>
</evidence>
<keyword evidence="2" id="KW-0732">Signal</keyword>
<comment type="caution">
    <text evidence="3">The sequence shown here is derived from an EMBL/GenBank/DDBJ whole genome shotgun (WGS) entry which is preliminary data.</text>
</comment>
<dbReference type="InterPro" id="IPR008972">
    <property type="entry name" value="Cupredoxin"/>
</dbReference>
<dbReference type="RefSeq" id="WP_344157422.1">
    <property type="nucleotide sequence ID" value="NZ_BAAAQR010000017.1"/>
</dbReference>
<dbReference type="EMBL" id="BAAAQR010000017">
    <property type="protein sequence ID" value="GAA2155390.1"/>
    <property type="molecule type" value="Genomic_DNA"/>
</dbReference>
<reference evidence="4" key="1">
    <citation type="journal article" date="2019" name="Int. J. Syst. Evol. Microbiol.">
        <title>The Global Catalogue of Microorganisms (GCM) 10K type strain sequencing project: providing services to taxonomists for standard genome sequencing and annotation.</title>
        <authorList>
            <consortium name="The Broad Institute Genomics Platform"/>
            <consortium name="The Broad Institute Genome Sequencing Center for Infectious Disease"/>
            <person name="Wu L."/>
            <person name="Ma J."/>
        </authorList>
    </citation>
    <scope>NUCLEOTIDE SEQUENCE [LARGE SCALE GENOMIC DNA]</scope>
    <source>
        <strain evidence="4">JCM 16022</strain>
    </source>
</reference>